<dbReference type="AlphaFoldDB" id="A0ABD0QAN6"/>
<evidence type="ECO:0000313" key="3">
    <source>
        <dbReference type="Proteomes" id="UP001529510"/>
    </source>
</evidence>
<dbReference type="EMBL" id="JAMKFB020000010">
    <property type="protein sequence ID" value="KAL0183239.1"/>
    <property type="molecule type" value="Genomic_DNA"/>
</dbReference>
<feature type="region of interest" description="Disordered" evidence="1">
    <location>
        <begin position="1"/>
        <end position="68"/>
    </location>
</feature>
<name>A0ABD0QAN6_CIRMR</name>
<evidence type="ECO:0000313" key="2">
    <source>
        <dbReference type="EMBL" id="KAL0183239.1"/>
    </source>
</evidence>
<protein>
    <submittedName>
        <fullName evidence="2">Uncharacterized protein</fullName>
    </submittedName>
</protein>
<dbReference type="Proteomes" id="UP001529510">
    <property type="component" value="Unassembled WGS sequence"/>
</dbReference>
<reference evidence="2 3" key="1">
    <citation type="submission" date="2024-05" db="EMBL/GenBank/DDBJ databases">
        <title>Genome sequencing and assembly of Indian major carp, Cirrhinus mrigala (Hamilton, 1822).</title>
        <authorList>
            <person name="Mohindra V."/>
            <person name="Chowdhury L.M."/>
            <person name="Lal K."/>
            <person name="Jena J.K."/>
        </authorList>
    </citation>
    <scope>NUCLEOTIDE SEQUENCE [LARGE SCALE GENOMIC DNA]</scope>
    <source>
        <strain evidence="2">CM1030</strain>
        <tissue evidence="2">Blood</tissue>
    </source>
</reference>
<keyword evidence="3" id="KW-1185">Reference proteome</keyword>
<feature type="compositionally biased region" description="Polar residues" evidence="1">
    <location>
        <begin position="55"/>
        <end position="68"/>
    </location>
</feature>
<feature type="non-terminal residue" evidence="2">
    <location>
        <position position="68"/>
    </location>
</feature>
<evidence type="ECO:0000256" key="1">
    <source>
        <dbReference type="SAM" id="MobiDB-lite"/>
    </source>
</evidence>
<feature type="compositionally biased region" description="Polar residues" evidence="1">
    <location>
        <begin position="1"/>
        <end position="13"/>
    </location>
</feature>
<gene>
    <name evidence="2" type="ORF">M9458_022614</name>
</gene>
<sequence>MTASLRTHDQISANGGKESEASIVSSEDTVSGLPEEERSASHPEGFLQATEGENRPSTTPACNISNKI</sequence>
<accession>A0ABD0QAN6</accession>
<organism evidence="2 3">
    <name type="scientific">Cirrhinus mrigala</name>
    <name type="common">Mrigala</name>
    <dbReference type="NCBI Taxonomy" id="683832"/>
    <lineage>
        <taxon>Eukaryota</taxon>
        <taxon>Metazoa</taxon>
        <taxon>Chordata</taxon>
        <taxon>Craniata</taxon>
        <taxon>Vertebrata</taxon>
        <taxon>Euteleostomi</taxon>
        <taxon>Actinopterygii</taxon>
        <taxon>Neopterygii</taxon>
        <taxon>Teleostei</taxon>
        <taxon>Ostariophysi</taxon>
        <taxon>Cypriniformes</taxon>
        <taxon>Cyprinidae</taxon>
        <taxon>Labeoninae</taxon>
        <taxon>Labeonini</taxon>
        <taxon>Cirrhinus</taxon>
    </lineage>
</organism>
<proteinExistence type="predicted"/>
<comment type="caution">
    <text evidence="2">The sequence shown here is derived from an EMBL/GenBank/DDBJ whole genome shotgun (WGS) entry which is preliminary data.</text>
</comment>